<dbReference type="EMBL" id="AHGT01000002">
    <property type="protein sequence ID" value="ESU39585.1"/>
    <property type="molecule type" value="Genomic_DNA"/>
</dbReference>
<accession>V6TRE3</accession>
<comment type="caution">
    <text evidence="2">The sequence shown here is derived from an EMBL/GenBank/DDBJ whole genome shotgun (WGS) entry which is preliminary data.</text>
</comment>
<feature type="compositionally biased region" description="Polar residues" evidence="1">
    <location>
        <begin position="124"/>
        <end position="135"/>
    </location>
</feature>
<reference evidence="2 3" key="2">
    <citation type="journal article" date="2013" name="Genome Biol. Evol.">
        <title>Genome sequencing of Giardia lamblia genotypes A2 and B isolates (DH and GS) and comparative analysis with the genomes of genotypes A1 and E (WB and Pig).</title>
        <authorList>
            <person name="Adam R.D."/>
            <person name="Dahlstrom E.W."/>
            <person name="Martens C.A."/>
            <person name="Bruno D.P."/>
            <person name="Barbian K.D."/>
            <person name="Ricklefs S.M."/>
            <person name="Hernandez M.M."/>
            <person name="Narla N.P."/>
            <person name="Patel R.B."/>
            <person name="Porcella S.F."/>
            <person name="Nash T.E."/>
        </authorList>
    </citation>
    <scope>NUCLEOTIDE SEQUENCE [LARGE SCALE GENOMIC DNA]</scope>
    <source>
        <strain evidence="2 3">DH</strain>
    </source>
</reference>
<dbReference type="VEuPathDB" id="GiardiaDB:QR46_2262"/>
<organism evidence="2 3">
    <name type="scientific">Giardia intestinalis</name>
    <name type="common">Giardia lamblia</name>
    <dbReference type="NCBI Taxonomy" id="5741"/>
    <lineage>
        <taxon>Eukaryota</taxon>
        <taxon>Metamonada</taxon>
        <taxon>Diplomonadida</taxon>
        <taxon>Hexamitidae</taxon>
        <taxon>Giardiinae</taxon>
        <taxon>Giardia</taxon>
    </lineage>
</organism>
<protein>
    <submittedName>
        <fullName evidence="2">Uncharacterized protein</fullName>
    </submittedName>
</protein>
<gene>
    <name evidence="2" type="ORF">DHA2_151166</name>
</gene>
<dbReference type="AlphaFoldDB" id="V6TRE3"/>
<dbReference type="VEuPathDB" id="GiardiaDB:DHA2_151166"/>
<feature type="region of interest" description="Disordered" evidence="1">
    <location>
        <begin position="68"/>
        <end position="152"/>
    </location>
</feature>
<evidence type="ECO:0000256" key="1">
    <source>
        <dbReference type="SAM" id="MobiDB-lite"/>
    </source>
</evidence>
<evidence type="ECO:0000313" key="2">
    <source>
        <dbReference type="EMBL" id="ESU39585.1"/>
    </source>
</evidence>
<name>V6TRE3_GIAIN</name>
<proteinExistence type="predicted"/>
<evidence type="ECO:0000313" key="3">
    <source>
        <dbReference type="Proteomes" id="UP000018320"/>
    </source>
</evidence>
<sequence>MQAKNKSLHADVVRLKKDLDARRSTPSAKSPAVLAKAEEVEALNKELTVAKGRIRTLVSELRAAKQTIQQQQKQHEAYHSHPALQPSPRVDLQTQPLRPQSARAPYTPSGSEYRIPAKDRPLPRSNSAGSFTLSRTPVEPGPTLASREPISPRLPGSIERAVNSELRNIDYMIKQYEKYPNLEDTAPNRIYHEPTSGLILDESDRRHLLGALSDEDISAILTM</sequence>
<dbReference type="Proteomes" id="UP000018320">
    <property type="component" value="Unassembled WGS sequence"/>
</dbReference>
<dbReference type="VEuPathDB" id="GiardiaDB:GL50803_0015093"/>
<dbReference type="VEuPathDB" id="GiardiaDB:GL50581_80"/>
<reference evidence="3" key="1">
    <citation type="submission" date="2012-02" db="EMBL/GenBank/DDBJ databases">
        <title>Genome sequencing of Giardia lamblia Genotypes A2 and B isolates (DH and GS) and comparative analysis with the genomes of Genotypes A1 and E (WB and Pig).</title>
        <authorList>
            <person name="Adam R."/>
            <person name="Dahlstrom E."/>
            <person name="Martens C."/>
            <person name="Bruno D."/>
            <person name="Barbian K."/>
            <person name="Porcella S.F."/>
            <person name="Nash T."/>
        </authorList>
    </citation>
    <scope>NUCLEOTIDE SEQUENCE</scope>
    <source>
        <strain evidence="3">DH</strain>
    </source>
</reference>